<organism evidence="1 2">
    <name type="scientific">Paenibacillus larvae subsp. pulvifaciens</name>
    <dbReference type="NCBI Taxonomy" id="1477"/>
    <lineage>
        <taxon>Bacteria</taxon>
        <taxon>Bacillati</taxon>
        <taxon>Bacillota</taxon>
        <taxon>Bacilli</taxon>
        <taxon>Bacillales</taxon>
        <taxon>Paenibacillaceae</taxon>
        <taxon>Paenibacillus</taxon>
    </lineage>
</organism>
<evidence type="ECO:0008006" key="3">
    <source>
        <dbReference type="Google" id="ProtNLM"/>
    </source>
</evidence>
<dbReference type="AlphaFoldDB" id="A0A1V0UNI5"/>
<evidence type="ECO:0000313" key="1">
    <source>
        <dbReference type="EMBL" id="ARF66677.1"/>
    </source>
</evidence>
<reference evidence="1 2" key="1">
    <citation type="submission" date="2017-03" db="EMBL/GenBank/DDBJ databases">
        <title>Paenibacillus larvae genome sequencing.</title>
        <authorList>
            <person name="Dingman D.W."/>
        </authorList>
    </citation>
    <scope>NUCLEOTIDE SEQUENCE [LARGE SCALE GENOMIC DNA]</scope>
    <source>
        <strain evidence="1 2">SAG 10367</strain>
    </source>
</reference>
<accession>A0A1V0UNI5</accession>
<sequence>MHVGDWVSLAYKGEITRGFILRISKSQVKIQATTTLHGPRALEVITVPKEDIWLIEYILSPEDIPDMIELALMTKDKEWFRFLVHELSLWRPVGEVFTN</sequence>
<proteinExistence type="predicted"/>
<name>A0A1V0UNI5_9BACL</name>
<dbReference type="RefSeq" id="WP_083038164.1">
    <property type="nucleotide sequence ID" value="NZ_CP020557.1"/>
</dbReference>
<dbReference type="EMBL" id="CP020557">
    <property type="protein sequence ID" value="ARF66677.1"/>
    <property type="molecule type" value="Genomic_DNA"/>
</dbReference>
<dbReference type="Proteomes" id="UP000192727">
    <property type="component" value="Chromosome"/>
</dbReference>
<gene>
    <name evidence="1" type="ORF">B7C51_00950</name>
</gene>
<protein>
    <recommendedName>
        <fullName evidence="3">IDEAL domain-containing protein</fullName>
    </recommendedName>
</protein>
<evidence type="ECO:0000313" key="2">
    <source>
        <dbReference type="Proteomes" id="UP000192727"/>
    </source>
</evidence>